<dbReference type="PANTHER" id="PTHR45871:SF1">
    <property type="entry name" value="PHOSPHATIDYLINOSITOL N-ACETYLGLUCOSAMINYLTRANSFERASE SUBUNIT A"/>
    <property type="match status" value="1"/>
</dbReference>
<name>A0A7D4TMC1_9SPHI</name>
<dbReference type="AlphaFoldDB" id="A0A7D4TMC1"/>
<protein>
    <submittedName>
        <fullName evidence="2">Glycosyltransferase family 4 protein</fullName>
    </submittedName>
</protein>
<evidence type="ECO:0000313" key="3">
    <source>
        <dbReference type="Proteomes" id="UP000505355"/>
    </source>
</evidence>
<dbReference type="Gene3D" id="3.40.50.2000">
    <property type="entry name" value="Glycogen Phosphorylase B"/>
    <property type="match status" value="2"/>
</dbReference>
<dbReference type="SUPFAM" id="SSF53756">
    <property type="entry name" value="UDP-Glycosyltransferase/glycogen phosphorylase"/>
    <property type="match status" value="1"/>
</dbReference>
<reference evidence="2 3" key="1">
    <citation type="submission" date="2020-05" db="EMBL/GenBank/DDBJ databases">
        <title>Mucilaginibacter mali sp. nov.</title>
        <authorList>
            <person name="Kim H.S."/>
            <person name="Lee K.C."/>
            <person name="Suh M.K."/>
            <person name="Kim J.-S."/>
            <person name="Han K.-I."/>
            <person name="Eom M.K."/>
            <person name="Shin Y.K."/>
            <person name="Lee J.-S."/>
        </authorList>
    </citation>
    <scope>NUCLEOTIDE SEQUENCE [LARGE SCALE GENOMIC DNA]</scope>
    <source>
        <strain evidence="2 3">G2-14</strain>
    </source>
</reference>
<accession>A0A7D4TMC1</accession>
<organism evidence="2 3">
    <name type="scientific">Mucilaginibacter mali</name>
    <dbReference type="NCBI Taxonomy" id="2740462"/>
    <lineage>
        <taxon>Bacteria</taxon>
        <taxon>Pseudomonadati</taxon>
        <taxon>Bacteroidota</taxon>
        <taxon>Sphingobacteriia</taxon>
        <taxon>Sphingobacteriales</taxon>
        <taxon>Sphingobacteriaceae</taxon>
        <taxon>Mucilaginibacter</taxon>
    </lineage>
</organism>
<sequence>MNAKPKTLVILSPGFPKDEGDTTCLPLQQVLLKTIKQNHPELELLIIAFQYPFKKRNYSWHGIPVMAFGGRGRGNVLRAYNWAKIWAALTGINKKRNIQGILSFWLGECAFIGERFAQTHHLKHYCWILGQDAKPTNRYYQLARLHGESMLALSDFIASSIYINYGMMPKHIVPGGLDTTMFANGNSERDIDILAAGSLITLKQYHLFIEVVCRLRRQNPNIKAVLCGEGPDRTRLTSMIKRLKMDEHITLAGELPHADVLKQMQRSKIFLHTSSYEGLGMVCLEALYAGAKVISFVKPMDAEIANWHIADSTLTMANIAHDILKDTSTIYSPMLVYDINDIARRIADLYAVSPSTIALKRVVMALNESVAL</sequence>
<dbReference type="GO" id="GO:0016757">
    <property type="term" value="F:glycosyltransferase activity"/>
    <property type="evidence" value="ECO:0007669"/>
    <property type="project" value="InterPro"/>
</dbReference>
<evidence type="ECO:0000259" key="1">
    <source>
        <dbReference type="Pfam" id="PF00534"/>
    </source>
</evidence>
<dbReference type="EMBL" id="CP054139">
    <property type="protein sequence ID" value="QKJ29913.1"/>
    <property type="molecule type" value="Genomic_DNA"/>
</dbReference>
<evidence type="ECO:0000313" key="2">
    <source>
        <dbReference type="EMBL" id="QKJ29913.1"/>
    </source>
</evidence>
<keyword evidence="3" id="KW-1185">Reference proteome</keyword>
<dbReference type="PANTHER" id="PTHR45871">
    <property type="entry name" value="N-ACETYLGLUCOSAMINYL-PHOSPHATIDYLINOSITOL BIOSYNTHETIC PROTEIN"/>
    <property type="match status" value="1"/>
</dbReference>
<dbReference type="Proteomes" id="UP000505355">
    <property type="component" value="Chromosome"/>
</dbReference>
<dbReference type="KEGG" id="mmab:HQ865_09140"/>
<keyword evidence="2" id="KW-0808">Transferase</keyword>
<gene>
    <name evidence="2" type="ORF">HQ865_09140</name>
</gene>
<dbReference type="RefSeq" id="WP_173414603.1">
    <property type="nucleotide sequence ID" value="NZ_CP054139.1"/>
</dbReference>
<proteinExistence type="predicted"/>
<feature type="domain" description="Glycosyl transferase family 1" evidence="1">
    <location>
        <begin position="181"/>
        <end position="304"/>
    </location>
</feature>
<dbReference type="InterPro" id="IPR001296">
    <property type="entry name" value="Glyco_trans_1"/>
</dbReference>
<dbReference type="Pfam" id="PF00534">
    <property type="entry name" value="Glycos_transf_1"/>
    <property type="match status" value="1"/>
</dbReference>